<evidence type="ECO:0000313" key="1">
    <source>
        <dbReference type="EMBL" id="MBB5211221.1"/>
    </source>
</evidence>
<dbReference type="AlphaFoldDB" id="A0A6P1T8Q5"/>
<dbReference type="OrthoDB" id="5728492at2"/>
<organism evidence="1 4">
    <name type="scientific">Microbulbifer hydrolyticus</name>
    <dbReference type="NCBI Taxonomy" id="48074"/>
    <lineage>
        <taxon>Bacteria</taxon>
        <taxon>Pseudomonadati</taxon>
        <taxon>Pseudomonadota</taxon>
        <taxon>Gammaproteobacteria</taxon>
        <taxon>Cellvibrionales</taxon>
        <taxon>Microbulbiferaceae</taxon>
        <taxon>Microbulbifer</taxon>
    </lineage>
</organism>
<evidence type="ECO:0000313" key="2">
    <source>
        <dbReference type="EMBL" id="QHQ38010.1"/>
    </source>
</evidence>
<accession>A0A6P1T8Q5</accession>
<protein>
    <submittedName>
        <fullName evidence="1">Uncharacterized protein</fullName>
    </submittedName>
</protein>
<evidence type="ECO:0000313" key="4">
    <source>
        <dbReference type="Proteomes" id="UP000563601"/>
    </source>
</evidence>
<sequence length="295" mass="31357">MPPRHPVTDVVQFLNAMELTQAPVKDTSVATGGGSSAAKGPSIDTLMLYDSGDTGISDFAPILARAYYPKARLVGVGSVGELAAALSKYSRIGTLVIDVHSGPGYLLIGGNAPTTARVSAALAKTGVVVQSKIVFEGCQIMQDPIDTCQMVEKICGSKTQVTGFTYFSISNIFEIDFTDFHDPAEIQDYYDSFTMDYMVPGLPSAKASTGKVVRHGRRWFRDEFDETLPEDANGARIKGLKDLQDYQINNAKDALQAQTDFSGPVVPGARVTVTDVAAVAQANAQNVSTPVPAGP</sequence>
<evidence type="ECO:0000313" key="3">
    <source>
        <dbReference type="Proteomes" id="UP000464675"/>
    </source>
</evidence>
<gene>
    <name evidence="2" type="ORF">GTQ55_02670</name>
    <name evidence="1" type="ORF">HNQ53_001439</name>
</gene>
<proteinExistence type="predicted"/>
<name>A0A6P1T8Q5_9GAMM</name>
<dbReference type="RefSeq" id="WP_161857346.1">
    <property type="nucleotide sequence ID" value="NZ_CP047491.1"/>
</dbReference>
<dbReference type="Proteomes" id="UP000464675">
    <property type="component" value="Chromosome"/>
</dbReference>
<reference evidence="1 4" key="2">
    <citation type="submission" date="2020-08" db="EMBL/GenBank/DDBJ databases">
        <title>Genomic Encyclopedia of Type Strains, Phase IV (KMG-IV): sequencing the most valuable type-strain genomes for metagenomic binning, comparative biology and taxonomic classification.</title>
        <authorList>
            <person name="Goeker M."/>
        </authorList>
    </citation>
    <scope>NUCLEOTIDE SEQUENCE [LARGE SCALE GENOMIC DNA]</scope>
    <source>
        <strain evidence="1 4">DSM 11525</strain>
    </source>
</reference>
<dbReference type="Proteomes" id="UP000563601">
    <property type="component" value="Unassembled WGS sequence"/>
</dbReference>
<keyword evidence="3" id="KW-1185">Reference proteome</keyword>
<reference evidence="2 3" key="1">
    <citation type="submission" date="2020-01" db="EMBL/GenBank/DDBJ databases">
        <title>The possibility of degradation of plastic by Microbulbifer hydrolyticus IRE-31.</title>
        <authorList>
            <person name="Liu L."/>
        </authorList>
    </citation>
    <scope>NUCLEOTIDE SEQUENCE [LARGE SCALE GENOMIC DNA]</scope>
    <source>
        <strain evidence="2 3">IRE-31</strain>
    </source>
</reference>
<dbReference type="EMBL" id="CP047491">
    <property type="protein sequence ID" value="QHQ38010.1"/>
    <property type="molecule type" value="Genomic_DNA"/>
</dbReference>
<dbReference type="EMBL" id="JACHHR010000002">
    <property type="protein sequence ID" value="MBB5211221.1"/>
    <property type="molecule type" value="Genomic_DNA"/>
</dbReference>